<gene>
    <name evidence="2" type="ORF">SERLA73DRAFT_73341</name>
</gene>
<dbReference type="AlphaFoldDB" id="F8PXX5"/>
<proteinExistence type="predicted"/>
<evidence type="ECO:0000256" key="1">
    <source>
        <dbReference type="SAM" id="MobiDB-lite"/>
    </source>
</evidence>
<reference evidence="3" key="1">
    <citation type="journal article" date="2011" name="Science">
        <title>The plant cell wall-decomposing machinery underlies the functional diversity of forest fungi.</title>
        <authorList>
            <person name="Eastwood D.C."/>
            <person name="Floudas D."/>
            <person name="Binder M."/>
            <person name="Majcherczyk A."/>
            <person name="Schneider P."/>
            <person name="Aerts A."/>
            <person name="Asiegbu F.O."/>
            <person name="Baker S.E."/>
            <person name="Barry K."/>
            <person name="Bendiksby M."/>
            <person name="Blumentritt M."/>
            <person name="Coutinho P.M."/>
            <person name="Cullen D."/>
            <person name="de Vries R.P."/>
            <person name="Gathman A."/>
            <person name="Goodell B."/>
            <person name="Henrissat B."/>
            <person name="Ihrmark K."/>
            <person name="Kauserud H."/>
            <person name="Kohler A."/>
            <person name="LaButti K."/>
            <person name="Lapidus A."/>
            <person name="Lavin J.L."/>
            <person name="Lee Y.-H."/>
            <person name="Lindquist E."/>
            <person name="Lilly W."/>
            <person name="Lucas S."/>
            <person name="Morin E."/>
            <person name="Murat C."/>
            <person name="Oguiza J.A."/>
            <person name="Park J."/>
            <person name="Pisabarro A.G."/>
            <person name="Riley R."/>
            <person name="Rosling A."/>
            <person name="Salamov A."/>
            <person name="Schmidt O."/>
            <person name="Schmutz J."/>
            <person name="Skrede I."/>
            <person name="Stenlid J."/>
            <person name="Wiebenga A."/>
            <person name="Xie X."/>
            <person name="Kuees U."/>
            <person name="Hibbett D.S."/>
            <person name="Hoffmeister D."/>
            <person name="Hoegberg N."/>
            <person name="Martin F."/>
            <person name="Grigoriev I.V."/>
            <person name="Watkinson S.C."/>
        </authorList>
    </citation>
    <scope>NUCLEOTIDE SEQUENCE [LARGE SCALE GENOMIC DNA]</scope>
    <source>
        <strain evidence="3">strain S7.3</strain>
    </source>
</reference>
<dbReference type="HOGENOM" id="CLU_1338227_0_0_1"/>
<name>F8PXX5_SERL3</name>
<protein>
    <submittedName>
        <fullName evidence="2">Uncharacterized protein</fullName>
    </submittedName>
</protein>
<accession>F8PXX5</accession>
<dbReference type="EMBL" id="GL945480">
    <property type="protein sequence ID" value="EGN98738.1"/>
    <property type="molecule type" value="Genomic_DNA"/>
</dbReference>
<dbReference type="Proteomes" id="UP000008063">
    <property type="component" value="Unassembled WGS sequence"/>
</dbReference>
<feature type="region of interest" description="Disordered" evidence="1">
    <location>
        <begin position="1"/>
        <end position="56"/>
    </location>
</feature>
<keyword evidence="3" id="KW-1185">Reference proteome</keyword>
<dbReference type="STRING" id="936435.F8PXX5"/>
<dbReference type="InParanoid" id="F8PXX5"/>
<evidence type="ECO:0000313" key="2">
    <source>
        <dbReference type="EMBL" id="EGN98738.1"/>
    </source>
</evidence>
<evidence type="ECO:0000313" key="3">
    <source>
        <dbReference type="Proteomes" id="UP000008063"/>
    </source>
</evidence>
<organism evidence="3">
    <name type="scientific">Serpula lacrymans var. lacrymans (strain S7.3)</name>
    <name type="common">Dry rot fungus</name>
    <dbReference type="NCBI Taxonomy" id="936435"/>
    <lineage>
        <taxon>Eukaryota</taxon>
        <taxon>Fungi</taxon>
        <taxon>Dikarya</taxon>
        <taxon>Basidiomycota</taxon>
        <taxon>Agaricomycotina</taxon>
        <taxon>Agaricomycetes</taxon>
        <taxon>Agaricomycetidae</taxon>
        <taxon>Boletales</taxon>
        <taxon>Coniophorineae</taxon>
        <taxon>Serpulaceae</taxon>
        <taxon>Serpula</taxon>
    </lineage>
</organism>
<dbReference type="OMA" id="INNPFIH"/>
<sequence>MDANLSDEVDHYLEHRTRRIPQQVDKQNSGPSRVSDEAPPDEAPPEAPPPAEGPPTIGLTEQDLEQMANLARLEDLKTTMEFINTIHSALLDDHYHQNHSGLVERLRNPSQEIFAINNPFIHYSLNLFLATNNTSKDTYNKARESYYRLHPENQGKILLLYQIKHFVAEESGVDGIIHNMCVNSYLAFTGPFAALEVCPKCQEQP</sequence>